<dbReference type="RefSeq" id="WP_301637197.1">
    <property type="nucleotide sequence ID" value="NZ_JADYTN010000001.1"/>
</dbReference>
<organism evidence="1 2">
    <name type="scientific">Xylanibacter brevis</name>
    <dbReference type="NCBI Taxonomy" id="83231"/>
    <lineage>
        <taxon>Bacteria</taxon>
        <taxon>Pseudomonadati</taxon>
        <taxon>Bacteroidota</taxon>
        <taxon>Bacteroidia</taxon>
        <taxon>Bacteroidales</taxon>
        <taxon>Prevotellaceae</taxon>
        <taxon>Xylanibacter</taxon>
    </lineage>
</organism>
<sequence>MDKYAIYTYEKTDAPPLQGELFESEQTETVEQGQGTTEKLEWLFGKTGTEFRVQRESKRGGADKFPCTVLAHDHHVALLRLENVKSVPVYVKAQAAVGTVAKIDKQDIKSSPYCYVIIDFNPERRLIAIQVDSDSWRNTETVRALLETSINEFLNLKKMDFNVKILSKMQTQEFWNYSNYRIKKEHQILSKMTIYFDNGKLDPRVEALVKQSPYLRNLMKDLWGGSHGELTIFDPVGTKVIDQRKHDIENLVAIIMSDIPNNKFGLKMTYKDGIAYTCGKAVQVEIPLDMQYLLQFQMGTLRLEELYEVELWLEGVIEKTKGFQNVEAVKHKSGGKGKKRIQ</sequence>
<reference evidence="1 2" key="1">
    <citation type="submission" date="2020-12" db="EMBL/GenBank/DDBJ databases">
        <title>Whole genome sequences of gut porcine anaerobes.</title>
        <authorList>
            <person name="Kubasova T."/>
            <person name="Jahodarova E."/>
            <person name="Rychlik I."/>
        </authorList>
    </citation>
    <scope>NUCLEOTIDE SEQUENCE [LARGE SCALE GENOMIC DNA]</scope>
    <source>
        <strain evidence="1 2">An925</strain>
    </source>
</reference>
<comment type="caution">
    <text evidence="1">The sequence shown here is derived from an EMBL/GenBank/DDBJ whole genome shotgun (WGS) entry which is preliminary data.</text>
</comment>
<evidence type="ECO:0000313" key="1">
    <source>
        <dbReference type="EMBL" id="MCF2562532.1"/>
    </source>
</evidence>
<evidence type="ECO:0008006" key="3">
    <source>
        <dbReference type="Google" id="ProtNLM"/>
    </source>
</evidence>
<evidence type="ECO:0000313" key="2">
    <source>
        <dbReference type="Proteomes" id="UP001200470"/>
    </source>
</evidence>
<protein>
    <recommendedName>
        <fullName evidence="3">DUF4868 domain-containing protein</fullName>
    </recommendedName>
</protein>
<name>A0ABS9CE03_9BACT</name>
<proteinExistence type="predicted"/>
<dbReference type="EMBL" id="JADYTN010000001">
    <property type="protein sequence ID" value="MCF2562532.1"/>
    <property type="molecule type" value="Genomic_DNA"/>
</dbReference>
<keyword evidence="2" id="KW-1185">Reference proteome</keyword>
<dbReference type="Proteomes" id="UP001200470">
    <property type="component" value="Unassembled WGS sequence"/>
</dbReference>
<accession>A0ABS9CE03</accession>
<gene>
    <name evidence="1" type="ORF">I6E12_00165</name>
</gene>